<dbReference type="Pfam" id="PF11300">
    <property type="entry name" value="DUF3102"/>
    <property type="match status" value="1"/>
</dbReference>
<accession>A0A1G9YZ59</accession>
<dbReference type="AlphaFoldDB" id="A0A1G9YZ59"/>
<keyword evidence="1" id="KW-0175">Coiled coil</keyword>
<dbReference type="STRING" id="258515.SAMN05192585_11237"/>
<feature type="coiled-coil region" evidence="1">
    <location>
        <begin position="151"/>
        <end position="293"/>
    </location>
</feature>
<dbReference type="InterPro" id="IPR021451">
    <property type="entry name" value="DUF3102"/>
</dbReference>
<organism evidence="2 3">
    <name type="scientific">Acetanaerobacterium elongatum</name>
    <dbReference type="NCBI Taxonomy" id="258515"/>
    <lineage>
        <taxon>Bacteria</taxon>
        <taxon>Bacillati</taxon>
        <taxon>Bacillota</taxon>
        <taxon>Clostridia</taxon>
        <taxon>Eubacteriales</taxon>
        <taxon>Oscillospiraceae</taxon>
        <taxon>Acetanaerobacterium</taxon>
    </lineage>
</organism>
<dbReference type="EMBL" id="FNID01000012">
    <property type="protein sequence ID" value="SDN14469.1"/>
    <property type="molecule type" value="Genomic_DNA"/>
</dbReference>
<evidence type="ECO:0000256" key="1">
    <source>
        <dbReference type="SAM" id="Coils"/>
    </source>
</evidence>
<keyword evidence="3" id="KW-1185">Reference proteome</keyword>
<dbReference type="Proteomes" id="UP000199182">
    <property type="component" value="Unassembled WGS sequence"/>
</dbReference>
<reference evidence="2 3" key="1">
    <citation type="submission" date="2016-10" db="EMBL/GenBank/DDBJ databases">
        <authorList>
            <person name="de Groot N.N."/>
        </authorList>
    </citation>
    <scope>NUCLEOTIDE SEQUENCE [LARGE SCALE GENOMIC DNA]</scope>
    <source>
        <strain evidence="2 3">CGMCC 1.5012</strain>
    </source>
</reference>
<name>A0A1G9YZ59_9FIRM</name>
<proteinExistence type="predicted"/>
<gene>
    <name evidence="2" type="ORF">SAMN05192585_11237</name>
</gene>
<evidence type="ECO:0008006" key="4">
    <source>
        <dbReference type="Google" id="ProtNLM"/>
    </source>
</evidence>
<evidence type="ECO:0000313" key="2">
    <source>
        <dbReference type="EMBL" id="SDN14469.1"/>
    </source>
</evidence>
<sequence length="354" mass="40097">MYIRLVPQKPQQKLEIEKEDNIMSELTAPVAMEATQHDKAVELHQYILAQGQVVAHGLTEIGRSLKEMRDQKLYIELGHDTFEAYTEQMLNLKQRQAYNYISIYETYGPKFIDTHGDLGISKLLLLESVPALEREEFLEEHDVGDMSVRELKEITDKYNKACEQISLLQDELKDKGVTAEAEHRLLEENAALAAKVKELENRPIDVAVQQPSAEDIAKIKKQAEKDAKASTKAEIEKAVEKAKKEAQQAADERVKQAKEAAEKATEERIKQSLEQVEKEKTAALEREDRLKKQLAVTGNSDSVLFAHVFEEYQSNFNRLLGIIKKIEATDQDTAAKLRGALKKITISQLEQAGE</sequence>
<evidence type="ECO:0000313" key="3">
    <source>
        <dbReference type="Proteomes" id="UP000199182"/>
    </source>
</evidence>
<protein>
    <recommendedName>
        <fullName evidence="4">DUF3102 domain-containing protein</fullName>
    </recommendedName>
</protein>